<accession>X0RHP9</accession>
<comment type="caution">
    <text evidence="1">The sequence shown here is derived from an EMBL/GenBank/DDBJ whole genome shotgun (WGS) entry which is preliminary data.</text>
</comment>
<sequence>PEFALNIEVPEGGLVSESICGEQRWFMIAGDKIIEDKALSGILYMGVGLDYPKCIPTASAFEKECGEAIAVGQYLMERYNNGWRMVIKRLGVVLAKDDPLFNRVWEFTTMLFKAND</sequence>
<feature type="non-terminal residue" evidence="1">
    <location>
        <position position="1"/>
    </location>
</feature>
<dbReference type="EMBL" id="BARS01007695">
    <property type="protein sequence ID" value="GAF68384.1"/>
    <property type="molecule type" value="Genomic_DNA"/>
</dbReference>
<name>X0RHP9_9ZZZZ</name>
<proteinExistence type="predicted"/>
<dbReference type="AlphaFoldDB" id="X0RHP9"/>
<gene>
    <name evidence="1" type="ORF">S01H1_14769</name>
</gene>
<organism evidence="1">
    <name type="scientific">marine sediment metagenome</name>
    <dbReference type="NCBI Taxonomy" id="412755"/>
    <lineage>
        <taxon>unclassified sequences</taxon>
        <taxon>metagenomes</taxon>
        <taxon>ecological metagenomes</taxon>
    </lineage>
</organism>
<protein>
    <submittedName>
        <fullName evidence="1">Uncharacterized protein</fullName>
    </submittedName>
</protein>
<evidence type="ECO:0000313" key="1">
    <source>
        <dbReference type="EMBL" id="GAF68384.1"/>
    </source>
</evidence>
<reference evidence="1" key="1">
    <citation type="journal article" date="2014" name="Front. Microbiol.">
        <title>High frequency of phylogenetically diverse reductive dehalogenase-homologous genes in deep subseafloor sedimentary metagenomes.</title>
        <authorList>
            <person name="Kawai M."/>
            <person name="Futagami T."/>
            <person name="Toyoda A."/>
            <person name="Takaki Y."/>
            <person name="Nishi S."/>
            <person name="Hori S."/>
            <person name="Arai W."/>
            <person name="Tsubouchi T."/>
            <person name="Morono Y."/>
            <person name="Uchiyama I."/>
            <person name="Ito T."/>
            <person name="Fujiyama A."/>
            <person name="Inagaki F."/>
            <person name="Takami H."/>
        </authorList>
    </citation>
    <scope>NUCLEOTIDE SEQUENCE</scope>
    <source>
        <strain evidence="1">Expedition CK06-06</strain>
    </source>
</reference>